<dbReference type="KEGG" id="trc:DYE49_05275"/>
<evidence type="ECO:0000313" key="7">
    <source>
        <dbReference type="Proteomes" id="UP000593591"/>
    </source>
</evidence>
<feature type="domain" description="Glycosyltransferase 2-like" evidence="3">
    <location>
        <begin position="6"/>
        <end position="167"/>
    </location>
</feature>
<dbReference type="InterPro" id="IPR001173">
    <property type="entry name" value="Glyco_trans_2-like"/>
</dbReference>
<dbReference type="GO" id="GO:0016758">
    <property type="term" value="F:hexosyltransferase activity"/>
    <property type="evidence" value="ECO:0007669"/>
    <property type="project" value="UniProtKB-ARBA"/>
</dbReference>
<evidence type="ECO:0000313" key="5">
    <source>
        <dbReference type="EMBL" id="QOS39896.1"/>
    </source>
</evidence>
<dbReference type="Proteomes" id="UP000578697">
    <property type="component" value="Unassembled WGS sequence"/>
</dbReference>
<dbReference type="Proteomes" id="UP000593591">
    <property type="component" value="Chromosome"/>
</dbReference>
<dbReference type="CDD" id="cd00761">
    <property type="entry name" value="Glyco_tranf_GTA_type"/>
    <property type="match status" value="1"/>
</dbReference>
<dbReference type="InterPro" id="IPR029044">
    <property type="entry name" value="Nucleotide-diphossugar_trans"/>
</dbReference>
<dbReference type="Gene3D" id="3.90.550.10">
    <property type="entry name" value="Spore Coat Polysaccharide Biosynthesis Protein SpsA, Chain A"/>
    <property type="match status" value="1"/>
</dbReference>
<sequence>MEPLVSICLPVYNTSLYLKQCLESLYNQTIADKCEFIIVNDCSTANSLEVINKVTSRYNNLSIKIISHNYNKGVAGARNTALEVATGKYCLHLDSDDWCELNYAETLANLAEKENADIVTSFFDFTPPESYDYVKGLLNHEFPVTSWTRLIRRDLFLKNNIKWVEGINVGEDPIISCKLFYFANKVVATPVKLYHYRENRDVS</sequence>
<dbReference type="AlphaFoldDB" id="A0A840SG52"/>
<keyword evidence="2 4" id="KW-0808">Transferase</keyword>
<protein>
    <submittedName>
        <fullName evidence="5">Glycosyltransferase family 2 protein</fullName>
    </submittedName>
    <submittedName>
        <fullName evidence="4">Glycosyltransferase involved in cell wall biosynthesis</fullName>
    </submittedName>
</protein>
<evidence type="ECO:0000313" key="6">
    <source>
        <dbReference type="Proteomes" id="UP000578697"/>
    </source>
</evidence>
<evidence type="ECO:0000256" key="2">
    <source>
        <dbReference type="ARBA" id="ARBA00022679"/>
    </source>
</evidence>
<proteinExistence type="predicted"/>
<organism evidence="4 6">
    <name type="scientific">Treponema rectale</name>
    <dbReference type="NCBI Taxonomy" id="744512"/>
    <lineage>
        <taxon>Bacteria</taxon>
        <taxon>Pseudomonadati</taxon>
        <taxon>Spirochaetota</taxon>
        <taxon>Spirochaetia</taxon>
        <taxon>Spirochaetales</taxon>
        <taxon>Treponemataceae</taxon>
        <taxon>Treponema</taxon>
    </lineage>
</organism>
<keyword evidence="6" id="KW-1185">Reference proteome</keyword>
<dbReference type="EMBL" id="CP031517">
    <property type="protein sequence ID" value="QOS39896.1"/>
    <property type="molecule type" value="Genomic_DNA"/>
</dbReference>
<reference evidence="4 6" key="2">
    <citation type="submission" date="2020-08" db="EMBL/GenBank/DDBJ databases">
        <title>Genomic Encyclopedia of Type Strains, Phase IV (KMG-IV): sequencing the most valuable type-strain genomes for metagenomic binning, comparative biology and taxonomic classification.</title>
        <authorList>
            <person name="Goeker M."/>
        </authorList>
    </citation>
    <scope>NUCLEOTIDE SEQUENCE [LARGE SCALE GENOMIC DNA]</scope>
    <source>
        <strain evidence="4 6">DSM 103679</strain>
    </source>
</reference>
<accession>A0A840SG52</accession>
<dbReference type="PANTHER" id="PTHR22916:SF51">
    <property type="entry name" value="GLYCOSYLTRANSFERASE EPSH-RELATED"/>
    <property type="match status" value="1"/>
</dbReference>
<reference evidence="5 7" key="1">
    <citation type="submission" date="2018-08" db="EMBL/GenBank/DDBJ databases">
        <title>The first complete genome of Treponema rectale (CHPAT), a commensal spirochete of the bovine rectum.</title>
        <authorList>
            <person name="Staton G.J."/>
            <person name="Clegg S.R."/>
            <person name="Carter S.D."/>
            <person name="Radford A.D."/>
            <person name="Darby A."/>
            <person name="Hall N."/>
            <person name="Birtles R.J."/>
            <person name="Evans N.J."/>
        </authorList>
    </citation>
    <scope>NUCLEOTIDE SEQUENCE [LARGE SCALE GENOMIC DNA]</scope>
    <source>
        <strain evidence="5 7">CHPA</strain>
    </source>
</reference>
<keyword evidence="1" id="KW-0328">Glycosyltransferase</keyword>
<dbReference type="Pfam" id="PF00535">
    <property type="entry name" value="Glycos_transf_2"/>
    <property type="match status" value="1"/>
</dbReference>
<dbReference type="RefSeq" id="WP_184651831.1">
    <property type="nucleotide sequence ID" value="NZ_JACHFR010000001.1"/>
</dbReference>
<name>A0A840SG52_9SPIR</name>
<evidence type="ECO:0000313" key="4">
    <source>
        <dbReference type="EMBL" id="MBB5218412.1"/>
    </source>
</evidence>
<dbReference type="EMBL" id="JACHFR010000001">
    <property type="protein sequence ID" value="MBB5218412.1"/>
    <property type="molecule type" value="Genomic_DNA"/>
</dbReference>
<dbReference type="SUPFAM" id="SSF53448">
    <property type="entry name" value="Nucleotide-diphospho-sugar transferases"/>
    <property type="match status" value="1"/>
</dbReference>
<dbReference type="PANTHER" id="PTHR22916">
    <property type="entry name" value="GLYCOSYLTRANSFERASE"/>
    <property type="match status" value="1"/>
</dbReference>
<evidence type="ECO:0000256" key="1">
    <source>
        <dbReference type="ARBA" id="ARBA00022676"/>
    </source>
</evidence>
<gene>
    <name evidence="5" type="ORF">DYE49_05275</name>
    <name evidence="4" type="ORF">HNP77_000756</name>
</gene>
<evidence type="ECO:0000259" key="3">
    <source>
        <dbReference type="Pfam" id="PF00535"/>
    </source>
</evidence>